<protein>
    <submittedName>
        <fullName evidence="1">Uncharacterized protein</fullName>
    </submittedName>
</protein>
<evidence type="ECO:0000313" key="1">
    <source>
        <dbReference type="EMBL" id="KAF0747000.1"/>
    </source>
</evidence>
<dbReference type="AlphaFoldDB" id="A0A6G0Y0K6"/>
<gene>
    <name evidence="1" type="ORF">FWK35_00026934</name>
</gene>
<reference evidence="1 2" key="1">
    <citation type="submission" date="2019-08" db="EMBL/GenBank/DDBJ databases">
        <title>Whole genome of Aphis craccivora.</title>
        <authorList>
            <person name="Voronova N.V."/>
            <person name="Shulinski R.S."/>
            <person name="Bandarenka Y.V."/>
            <person name="Zhorov D.G."/>
            <person name="Warner D."/>
        </authorList>
    </citation>
    <scope>NUCLEOTIDE SEQUENCE [LARGE SCALE GENOMIC DNA]</scope>
    <source>
        <strain evidence="1">180601</strain>
        <tissue evidence="1">Whole Body</tissue>
    </source>
</reference>
<name>A0A6G0Y0K6_APHCR</name>
<proteinExistence type="predicted"/>
<dbReference type="EMBL" id="VUJU01006995">
    <property type="protein sequence ID" value="KAF0747000.1"/>
    <property type="molecule type" value="Genomic_DNA"/>
</dbReference>
<evidence type="ECO:0000313" key="2">
    <source>
        <dbReference type="Proteomes" id="UP000478052"/>
    </source>
</evidence>
<comment type="caution">
    <text evidence="1">The sequence shown here is derived from an EMBL/GenBank/DDBJ whole genome shotgun (WGS) entry which is preliminary data.</text>
</comment>
<dbReference type="OrthoDB" id="10578025at2759"/>
<keyword evidence="2" id="KW-1185">Reference proteome</keyword>
<organism evidence="1 2">
    <name type="scientific">Aphis craccivora</name>
    <name type="common">Cowpea aphid</name>
    <dbReference type="NCBI Taxonomy" id="307492"/>
    <lineage>
        <taxon>Eukaryota</taxon>
        <taxon>Metazoa</taxon>
        <taxon>Ecdysozoa</taxon>
        <taxon>Arthropoda</taxon>
        <taxon>Hexapoda</taxon>
        <taxon>Insecta</taxon>
        <taxon>Pterygota</taxon>
        <taxon>Neoptera</taxon>
        <taxon>Paraneoptera</taxon>
        <taxon>Hemiptera</taxon>
        <taxon>Sternorrhyncha</taxon>
        <taxon>Aphidomorpha</taxon>
        <taxon>Aphidoidea</taxon>
        <taxon>Aphididae</taxon>
        <taxon>Aphidini</taxon>
        <taxon>Aphis</taxon>
        <taxon>Aphis</taxon>
    </lineage>
</organism>
<dbReference type="Proteomes" id="UP000478052">
    <property type="component" value="Unassembled WGS sequence"/>
</dbReference>
<accession>A0A6G0Y0K6</accession>
<sequence length="132" mass="15711">MGNISDRKVNVVGTLESQNVRKNPKKVTEKRECLRETSFRLNRFFYMVVNQKLSTVNTGNFNQSSNFYEICRKRENLQRNDNDLSSNDWRFLYNTLAQFFLLAFEFKTLKKFRPLKHKPPFSPTITENYILG</sequence>